<feature type="domain" description="Transposable element Tc3 transposase-like DNA-binding HTH" evidence="4">
    <location>
        <begin position="64"/>
        <end position="84"/>
    </location>
</feature>
<dbReference type="Pfam" id="PF11427">
    <property type="entry name" value="HTH_Tnp_Tc3_1"/>
    <property type="match status" value="1"/>
</dbReference>
<dbReference type="InterPro" id="IPR036388">
    <property type="entry name" value="WH-like_DNA-bd_sf"/>
</dbReference>
<evidence type="ECO:0008006" key="7">
    <source>
        <dbReference type="Google" id="ProtNLM"/>
    </source>
</evidence>
<dbReference type="GO" id="GO:0005634">
    <property type="term" value="C:nucleus"/>
    <property type="evidence" value="ECO:0007669"/>
    <property type="project" value="UniProtKB-SubCell"/>
</dbReference>
<evidence type="ECO:0000256" key="1">
    <source>
        <dbReference type="ARBA" id="ARBA00004123"/>
    </source>
</evidence>
<organism evidence="5 6">
    <name type="scientific">Caenorhabditis japonica</name>
    <dbReference type="NCBI Taxonomy" id="281687"/>
    <lineage>
        <taxon>Eukaryota</taxon>
        <taxon>Metazoa</taxon>
        <taxon>Ecdysozoa</taxon>
        <taxon>Nematoda</taxon>
        <taxon>Chromadorea</taxon>
        <taxon>Rhabditida</taxon>
        <taxon>Rhabditina</taxon>
        <taxon>Rhabditomorpha</taxon>
        <taxon>Rhabditoidea</taxon>
        <taxon>Rhabditidae</taxon>
        <taxon>Peloderinae</taxon>
        <taxon>Caenorhabditis</taxon>
    </lineage>
</organism>
<dbReference type="Gene3D" id="1.10.10.10">
    <property type="entry name" value="Winged helix-like DNA-binding domain superfamily/Winged helix DNA-binding domain"/>
    <property type="match status" value="1"/>
</dbReference>
<dbReference type="InterPro" id="IPR048703">
    <property type="entry name" value="Tnp_Tc3-like_HTH"/>
</dbReference>
<reference evidence="6" key="1">
    <citation type="submission" date="2010-08" db="EMBL/GenBank/DDBJ databases">
        <authorList>
            <consortium name="Caenorhabditis japonica Sequencing Consortium"/>
            <person name="Wilson R.K."/>
        </authorList>
    </citation>
    <scope>NUCLEOTIDE SEQUENCE [LARGE SCALE GENOMIC DNA]</scope>
    <source>
        <strain evidence="6">DF5081</strain>
    </source>
</reference>
<dbReference type="InterPro" id="IPR009057">
    <property type="entry name" value="Homeodomain-like_sf"/>
</dbReference>
<feature type="domain" description="Tc1-like transposase DDE" evidence="3">
    <location>
        <begin position="95"/>
        <end position="149"/>
    </location>
</feature>
<evidence type="ECO:0000313" key="6">
    <source>
        <dbReference type="Proteomes" id="UP000005237"/>
    </source>
</evidence>
<keyword evidence="6" id="KW-1185">Reference proteome</keyword>
<dbReference type="Gene3D" id="3.30.420.10">
    <property type="entry name" value="Ribonuclease H-like superfamily/Ribonuclease H"/>
    <property type="match status" value="1"/>
</dbReference>
<dbReference type="Gene3D" id="1.10.10.60">
    <property type="entry name" value="Homeodomain-like"/>
    <property type="match status" value="1"/>
</dbReference>
<dbReference type="InterPro" id="IPR038717">
    <property type="entry name" value="Tc1-like_DDE_dom"/>
</dbReference>
<dbReference type="InterPro" id="IPR036397">
    <property type="entry name" value="RNaseH_sf"/>
</dbReference>
<dbReference type="InterPro" id="IPR025898">
    <property type="entry name" value="Tc3_transposase_DNA-bd_dom"/>
</dbReference>
<dbReference type="AlphaFoldDB" id="A0A8R1HSC7"/>
<evidence type="ECO:0000259" key="2">
    <source>
        <dbReference type="Pfam" id="PF11427"/>
    </source>
</evidence>
<dbReference type="Proteomes" id="UP000005237">
    <property type="component" value="Unassembled WGS sequence"/>
</dbReference>
<dbReference type="GO" id="GO:0003677">
    <property type="term" value="F:DNA binding"/>
    <property type="evidence" value="ECO:0007669"/>
    <property type="project" value="InterPro"/>
</dbReference>
<dbReference type="SUPFAM" id="SSF46689">
    <property type="entry name" value="Homeodomain-like"/>
    <property type="match status" value="1"/>
</dbReference>
<name>A0A8R1HSC7_CAEJA</name>
<proteinExistence type="predicted"/>
<protein>
    <recommendedName>
        <fullName evidence="7">Tc1-like transposase DDE domain-containing protein</fullName>
    </recommendedName>
</protein>
<accession>A0A8R1HSC7</accession>
<sequence>MGRGKTLTMPERAQVDLMVQLNMSISLMSARIHCSRTLNDCYMSDPVAYGTSKSTGRARKLKQRDERNVAKAVSNTMKSAKDVDLETSRAKSCSHPYNSTRAFLASKKIKVLDWPACSPNLNPIERVWGFLTRSVYKNGKQYNSISELKDAVRTEWSKIHPSYLENLSNSMPNRIFQVIQKNGGFTG</sequence>
<comment type="subcellular location">
    <subcellularLocation>
        <location evidence="1">Nucleus</location>
    </subcellularLocation>
</comment>
<evidence type="ECO:0000259" key="4">
    <source>
        <dbReference type="Pfam" id="PF21517"/>
    </source>
</evidence>
<dbReference type="EnsemblMetazoa" id="CJA09592.1">
    <property type="protein sequence ID" value="CJA09592.1"/>
    <property type="gene ID" value="WBGene00128796"/>
</dbReference>
<evidence type="ECO:0000313" key="5">
    <source>
        <dbReference type="EnsemblMetazoa" id="CJA09592.1"/>
    </source>
</evidence>
<evidence type="ECO:0000259" key="3">
    <source>
        <dbReference type="Pfam" id="PF13358"/>
    </source>
</evidence>
<dbReference type="OMA" id="NSGAMAK"/>
<dbReference type="Pfam" id="PF13358">
    <property type="entry name" value="DDE_3"/>
    <property type="match status" value="1"/>
</dbReference>
<dbReference type="Pfam" id="PF21517">
    <property type="entry name" value="HTH_Tnp_Tc3_2_like"/>
    <property type="match status" value="1"/>
</dbReference>
<feature type="domain" description="Tc3 transposase DNA binding" evidence="2">
    <location>
        <begin position="3"/>
        <end position="52"/>
    </location>
</feature>
<reference evidence="5" key="2">
    <citation type="submission" date="2022-06" db="UniProtKB">
        <authorList>
            <consortium name="EnsemblMetazoa"/>
        </authorList>
    </citation>
    <scope>IDENTIFICATION</scope>
    <source>
        <strain evidence="5">DF5081</strain>
    </source>
</reference>